<dbReference type="AlphaFoldDB" id="A0A157T541"/>
<evidence type="ECO:0000256" key="5">
    <source>
        <dbReference type="ARBA" id="ARBA00022982"/>
    </source>
</evidence>
<dbReference type="GO" id="GO:0016625">
    <property type="term" value="F:oxidoreductase activity, acting on the aldehyde or oxo group of donors, iron-sulfur protein as acceptor"/>
    <property type="evidence" value="ECO:0007669"/>
    <property type="project" value="InterPro"/>
</dbReference>
<keyword evidence="4" id="KW-0677">Repeat</keyword>
<keyword evidence="5" id="KW-0249">Electron transport</keyword>
<evidence type="ECO:0000259" key="8">
    <source>
        <dbReference type="PROSITE" id="PS51379"/>
    </source>
</evidence>
<keyword evidence="3" id="KW-0479">Metal-binding</keyword>
<protein>
    <submittedName>
        <fullName evidence="9">Pyruvate ferredoxin/flavodoxin oxidoreductase, delta subunit</fullName>
    </submittedName>
</protein>
<keyword evidence="6" id="KW-0408">Iron</keyword>
<dbReference type="PANTHER" id="PTHR43724:SF1">
    <property type="entry name" value="PYRUVATE SYNTHASE SUBUNIT PORD"/>
    <property type="match status" value="1"/>
</dbReference>
<evidence type="ECO:0000256" key="1">
    <source>
        <dbReference type="ARBA" id="ARBA00001966"/>
    </source>
</evidence>
<dbReference type="PROSITE" id="PS51379">
    <property type="entry name" value="4FE4S_FER_2"/>
    <property type="match status" value="2"/>
</dbReference>
<dbReference type="GO" id="GO:0051539">
    <property type="term" value="F:4 iron, 4 sulfur cluster binding"/>
    <property type="evidence" value="ECO:0007669"/>
    <property type="project" value="UniProtKB-KW"/>
</dbReference>
<name>A0A157T541_SACSO</name>
<feature type="domain" description="4Fe-4S ferredoxin-type" evidence="8">
    <location>
        <begin position="64"/>
        <end position="93"/>
    </location>
</feature>
<keyword evidence="7" id="KW-0411">Iron-sulfur</keyword>
<dbReference type="PANTHER" id="PTHR43724">
    <property type="entry name" value="PYRUVATE SYNTHASE SUBUNIT PORD"/>
    <property type="match status" value="1"/>
</dbReference>
<keyword evidence="5" id="KW-0813">Transport</keyword>
<dbReference type="PATRIC" id="fig|2287.9.peg.3021"/>
<evidence type="ECO:0000256" key="7">
    <source>
        <dbReference type="ARBA" id="ARBA00023014"/>
    </source>
</evidence>
<feature type="domain" description="4Fe-4S ferredoxin-type" evidence="8">
    <location>
        <begin position="35"/>
        <end position="63"/>
    </location>
</feature>
<proteinExistence type="predicted"/>
<dbReference type="Proteomes" id="UP000076770">
    <property type="component" value="Chromosome i"/>
</dbReference>
<dbReference type="SUPFAM" id="SSF54862">
    <property type="entry name" value="4Fe-4S ferredoxins"/>
    <property type="match status" value="1"/>
</dbReference>
<keyword evidence="9" id="KW-0670">Pyruvate</keyword>
<dbReference type="GO" id="GO:0046872">
    <property type="term" value="F:metal ion binding"/>
    <property type="evidence" value="ECO:0007669"/>
    <property type="project" value="UniProtKB-KW"/>
</dbReference>
<reference evidence="10" key="1">
    <citation type="submission" date="2016-04" db="EMBL/GenBank/DDBJ databases">
        <authorList>
            <person name="Shah S.A."/>
            <person name="Garrett R.A."/>
        </authorList>
    </citation>
    <scope>NUCLEOTIDE SEQUENCE [LARGE SCALE GENOMIC DNA]</scope>
    <source>
        <strain evidence="10">ATCC 35091 / DSM 1616 / JCM 8930 / NBRC 15331 / P1</strain>
    </source>
</reference>
<dbReference type="Gene3D" id="3.30.70.20">
    <property type="match status" value="2"/>
</dbReference>
<gene>
    <name evidence="9" type="ORF">SSOP1_2881</name>
</gene>
<comment type="cofactor">
    <cofactor evidence="1">
        <name>[4Fe-4S] cluster</name>
        <dbReference type="ChEBI" id="CHEBI:49883"/>
    </cofactor>
</comment>
<dbReference type="InterPro" id="IPR011898">
    <property type="entry name" value="PorD_KorD"/>
</dbReference>
<evidence type="ECO:0000313" key="10">
    <source>
        <dbReference type="Proteomes" id="UP000076770"/>
    </source>
</evidence>
<keyword evidence="2" id="KW-0004">4Fe-4S</keyword>
<evidence type="ECO:0000256" key="6">
    <source>
        <dbReference type="ARBA" id="ARBA00023004"/>
    </source>
</evidence>
<dbReference type="NCBIfam" id="TIGR02179">
    <property type="entry name" value="PorD_KorD"/>
    <property type="match status" value="1"/>
</dbReference>
<dbReference type="InterPro" id="IPR017900">
    <property type="entry name" value="4Fe4S_Fe_S_CS"/>
</dbReference>
<dbReference type="InterPro" id="IPR017896">
    <property type="entry name" value="4Fe4S_Fe-S-bd"/>
</dbReference>
<organism evidence="9 10">
    <name type="scientific">Saccharolobus solfataricus</name>
    <name type="common">Sulfolobus solfataricus</name>
    <dbReference type="NCBI Taxonomy" id="2287"/>
    <lineage>
        <taxon>Archaea</taxon>
        <taxon>Thermoproteota</taxon>
        <taxon>Thermoprotei</taxon>
        <taxon>Sulfolobales</taxon>
        <taxon>Sulfolobaceae</taxon>
        <taxon>Saccharolobus</taxon>
    </lineage>
</organism>
<dbReference type="Pfam" id="PF14697">
    <property type="entry name" value="Fer4_21"/>
    <property type="match status" value="1"/>
</dbReference>
<evidence type="ECO:0000313" key="9">
    <source>
        <dbReference type="EMBL" id="SAI86435.1"/>
    </source>
</evidence>
<evidence type="ECO:0000256" key="2">
    <source>
        <dbReference type="ARBA" id="ARBA00022485"/>
    </source>
</evidence>
<dbReference type="PROSITE" id="PS00198">
    <property type="entry name" value="4FE4S_FER_1"/>
    <property type="match status" value="1"/>
</dbReference>
<sequence length="94" mass="10312">MDKLVSSMSLLEYQYFPITRPNKGAGGRTGAWRIVKPVVDYSKCIGCKACFMFCPESTIVPSNGKVRVDYEYCKGCGVCANVCPVKAISMVSEQ</sequence>
<evidence type="ECO:0000256" key="4">
    <source>
        <dbReference type="ARBA" id="ARBA00022737"/>
    </source>
</evidence>
<accession>A0A157T541</accession>
<evidence type="ECO:0000256" key="3">
    <source>
        <dbReference type="ARBA" id="ARBA00022723"/>
    </source>
</evidence>
<dbReference type="EMBL" id="LT549890">
    <property type="protein sequence ID" value="SAI86435.1"/>
    <property type="molecule type" value="Genomic_DNA"/>
</dbReference>